<dbReference type="CDD" id="cd15457">
    <property type="entry name" value="NADAR"/>
    <property type="match status" value="1"/>
</dbReference>
<name>A0A2A2M0U5_9BILA</name>
<dbReference type="Gene3D" id="1.10.357.40">
    <property type="entry name" value="YbiA-like"/>
    <property type="match status" value="1"/>
</dbReference>
<dbReference type="SUPFAM" id="SSF143990">
    <property type="entry name" value="YbiA-like"/>
    <property type="match status" value="1"/>
</dbReference>
<evidence type="ECO:0000259" key="3">
    <source>
        <dbReference type="Pfam" id="PF08719"/>
    </source>
</evidence>
<accession>A0A2A2M0U5</accession>
<dbReference type="Pfam" id="PF08719">
    <property type="entry name" value="NADAR"/>
    <property type="match status" value="1"/>
</dbReference>
<feature type="region of interest" description="Disordered" evidence="2">
    <location>
        <begin position="318"/>
        <end position="343"/>
    </location>
</feature>
<protein>
    <recommendedName>
        <fullName evidence="3">NADAR domain-containing protein</fullName>
    </recommendedName>
</protein>
<feature type="compositionally biased region" description="Polar residues" evidence="2">
    <location>
        <begin position="334"/>
        <end position="343"/>
    </location>
</feature>
<dbReference type="STRING" id="2018661.A0A2A2M0U5"/>
<evidence type="ECO:0000313" key="5">
    <source>
        <dbReference type="Proteomes" id="UP000218231"/>
    </source>
</evidence>
<keyword evidence="1" id="KW-0175">Coiled coil</keyword>
<dbReference type="InterPro" id="IPR037238">
    <property type="entry name" value="YbiA-like_sf"/>
</dbReference>
<sequence length="343" mass="39620">MTAMLFLIIVNSEQANNFLRVEMGRTYNEDSAHLQQDVNFMKQEISMIRNAVVLLETEKDNLRQAVRKLKLENARLKEKVRRINDKVKAVEGKDGEESNEEEVDYDDIGKDFILVGGAQDPLSIRYEVTIVDDQSIEHKSAERYYWYKMAEYFGDADAMEKIKSAPNTAKAEEAMKDIKGFDEKSWNEVKMKIWEKGQTFKFEQVRWITNLLIETGSCYIAVSHQDKMFGTGWRKNREESNKPIFWDGKNMGGKFLMRYRKKIAADHSWTGPAEKEETHHKYMEMKRFVWRRIDPAVRAGIAGPRGALRGGFRGFRGRGTRMMGGPGIRRGLSSGDNGFSRSK</sequence>
<dbReference type="InterPro" id="IPR012816">
    <property type="entry name" value="NADAR"/>
</dbReference>
<dbReference type="Proteomes" id="UP000218231">
    <property type="component" value="Unassembled WGS sequence"/>
</dbReference>
<dbReference type="AlphaFoldDB" id="A0A2A2M0U5"/>
<keyword evidence="5" id="KW-1185">Reference proteome</keyword>
<feature type="coiled-coil region" evidence="1">
    <location>
        <begin position="52"/>
        <end position="93"/>
    </location>
</feature>
<comment type="caution">
    <text evidence="4">The sequence shown here is derived from an EMBL/GenBank/DDBJ whole genome shotgun (WGS) entry which is preliminary data.</text>
</comment>
<evidence type="ECO:0000256" key="1">
    <source>
        <dbReference type="SAM" id="Coils"/>
    </source>
</evidence>
<proteinExistence type="predicted"/>
<evidence type="ECO:0000256" key="2">
    <source>
        <dbReference type="SAM" id="MobiDB-lite"/>
    </source>
</evidence>
<gene>
    <name evidence="4" type="ORF">WR25_17781</name>
</gene>
<reference evidence="4 5" key="1">
    <citation type="journal article" date="2017" name="Curr. Biol.">
        <title>Genome architecture and evolution of a unichromosomal asexual nematode.</title>
        <authorList>
            <person name="Fradin H."/>
            <person name="Zegar C."/>
            <person name="Gutwein M."/>
            <person name="Lucas J."/>
            <person name="Kovtun M."/>
            <person name="Corcoran D."/>
            <person name="Baugh L.R."/>
            <person name="Kiontke K."/>
            <person name="Gunsalus K."/>
            <person name="Fitch D.H."/>
            <person name="Piano F."/>
        </authorList>
    </citation>
    <scope>NUCLEOTIDE SEQUENCE [LARGE SCALE GENOMIC DNA]</scope>
    <source>
        <strain evidence="4">PF1309</strain>
    </source>
</reference>
<feature type="domain" description="NADAR" evidence="3">
    <location>
        <begin position="131"/>
        <end position="263"/>
    </location>
</feature>
<dbReference type="OrthoDB" id="206452at2759"/>
<organism evidence="4 5">
    <name type="scientific">Diploscapter pachys</name>
    <dbReference type="NCBI Taxonomy" id="2018661"/>
    <lineage>
        <taxon>Eukaryota</taxon>
        <taxon>Metazoa</taxon>
        <taxon>Ecdysozoa</taxon>
        <taxon>Nematoda</taxon>
        <taxon>Chromadorea</taxon>
        <taxon>Rhabditida</taxon>
        <taxon>Rhabditina</taxon>
        <taxon>Rhabditomorpha</taxon>
        <taxon>Rhabditoidea</taxon>
        <taxon>Rhabditidae</taxon>
        <taxon>Diploscapter</taxon>
    </lineage>
</organism>
<dbReference type="EMBL" id="LIAE01006271">
    <property type="protein sequence ID" value="PAV92068.1"/>
    <property type="molecule type" value="Genomic_DNA"/>
</dbReference>
<evidence type="ECO:0000313" key="4">
    <source>
        <dbReference type="EMBL" id="PAV92068.1"/>
    </source>
</evidence>